<dbReference type="AlphaFoldDB" id="A0A934K723"/>
<dbReference type="PANTHER" id="PTHR10302">
    <property type="entry name" value="SINGLE-STRANDED DNA-BINDING PROTEIN"/>
    <property type="match status" value="1"/>
</dbReference>
<evidence type="ECO:0000256" key="3">
    <source>
        <dbReference type="PIRNR" id="PIRNR002070"/>
    </source>
</evidence>
<gene>
    <name evidence="4" type="primary">ssb</name>
    <name evidence="4" type="ORF">JF922_10360</name>
</gene>
<dbReference type="Gene3D" id="2.40.50.140">
    <property type="entry name" value="Nucleic acid-binding proteins"/>
    <property type="match status" value="1"/>
</dbReference>
<dbReference type="HAMAP" id="MF_00984">
    <property type="entry name" value="SSB"/>
    <property type="match status" value="1"/>
</dbReference>
<dbReference type="RefSeq" id="WP_338201504.1">
    <property type="nucleotide sequence ID" value="NZ_JAEKNR010000112.1"/>
</dbReference>
<dbReference type="GO" id="GO:0003697">
    <property type="term" value="F:single-stranded DNA binding"/>
    <property type="evidence" value="ECO:0007669"/>
    <property type="project" value="UniProtKB-UniRule"/>
</dbReference>
<evidence type="ECO:0000313" key="4">
    <source>
        <dbReference type="EMBL" id="MBJ7598472.1"/>
    </source>
</evidence>
<evidence type="ECO:0000256" key="1">
    <source>
        <dbReference type="ARBA" id="ARBA00023125"/>
    </source>
</evidence>
<dbReference type="NCBIfam" id="TIGR00621">
    <property type="entry name" value="ssb"/>
    <property type="match status" value="1"/>
</dbReference>
<keyword evidence="1 2" id="KW-0238">DNA-binding</keyword>
<reference evidence="4" key="1">
    <citation type="submission" date="2020-10" db="EMBL/GenBank/DDBJ databases">
        <title>Ca. Dormibacterota MAGs.</title>
        <authorList>
            <person name="Montgomery K."/>
        </authorList>
    </citation>
    <scope>NUCLEOTIDE SEQUENCE [LARGE SCALE GENOMIC DNA]</scope>
    <source>
        <strain evidence="4">SC8812_S17_10</strain>
    </source>
</reference>
<dbReference type="PROSITE" id="PS50935">
    <property type="entry name" value="SSB"/>
    <property type="match status" value="1"/>
</dbReference>
<dbReference type="CDD" id="cd04496">
    <property type="entry name" value="SSB_OBF"/>
    <property type="match status" value="1"/>
</dbReference>
<dbReference type="PANTHER" id="PTHR10302:SF27">
    <property type="entry name" value="SINGLE-STRANDED DNA-BINDING PROTEIN"/>
    <property type="match status" value="1"/>
</dbReference>
<evidence type="ECO:0000256" key="2">
    <source>
        <dbReference type="HAMAP-Rule" id="MF_00984"/>
    </source>
</evidence>
<comment type="caution">
    <text evidence="2">Lacks conserved residue(s) required for the propagation of feature annotation.</text>
</comment>
<dbReference type="InterPro" id="IPR012340">
    <property type="entry name" value="NA-bd_OB-fold"/>
</dbReference>
<keyword evidence="5" id="KW-1185">Reference proteome</keyword>
<evidence type="ECO:0000313" key="5">
    <source>
        <dbReference type="Proteomes" id="UP000612893"/>
    </source>
</evidence>
<dbReference type="SUPFAM" id="SSF50249">
    <property type="entry name" value="Nucleic acid-binding proteins"/>
    <property type="match status" value="1"/>
</dbReference>
<dbReference type="InterPro" id="IPR000424">
    <property type="entry name" value="Primosome_PriB/ssb"/>
</dbReference>
<dbReference type="Proteomes" id="UP000612893">
    <property type="component" value="Unassembled WGS sequence"/>
</dbReference>
<comment type="caution">
    <text evidence="4">The sequence shown here is derived from an EMBL/GenBank/DDBJ whole genome shotgun (WGS) entry which is preliminary data.</text>
</comment>
<organism evidence="4 5">
    <name type="scientific">Candidatus Nephthysia bennettiae</name>
    <dbReference type="NCBI Taxonomy" id="3127016"/>
    <lineage>
        <taxon>Bacteria</taxon>
        <taxon>Bacillati</taxon>
        <taxon>Candidatus Dormiibacterota</taxon>
        <taxon>Candidatus Dormibacteria</taxon>
        <taxon>Candidatus Dormibacterales</taxon>
        <taxon>Candidatus Dormibacteraceae</taxon>
        <taxon>Candidatus Nephthysia</taxon>
    </lineage>
</organism>
<dbReference type="InterPro" id="IPR011344">
    <property type="entry name" value="ssDNA-bd"/>
</dbReference>
<dbReference type="Pfam" id="PF00436">
    <property type="entry name" value="SSB"/>
    <property type="match status" value="1"/>
</dbReference>
<proteinExistence type="inferred from homology"/>
<accession>A0A934K723</accession>
<comment type="subunit">
    <text evidence="2">Homotetramer.</text>
</comment>
<dbReference type="EMBL" id="JAEKNR010000112">
    <property type="protein sequence ID" value="MBJ7598472.1"/>
    <property type="molecule type" value="Genomic_DNA"/>
</dbReference>
<dbReference type="PIRSF" id="PIRSF002070">
    <property type="entry name" value="SSB"/>
    <property type="match status" value="1"/>
</dbReference>
<sequence>MVNRVTLLGRLTADPELRTTPSGTQVANLRLATNEYAGKDESGVRREHTEFHTLVLFGRQAEVAGSYLRKGGLLYADGHLRSRSWDGSDGNKRHATEIVLDSFQMLSGKPDGEE</sequence>
<protein>
    <recommendedName>
        <fullName evidence="2 3">Single-stranded DNA-binding protein</fullName>
        <shortName evidence="2">SSB</shortName>
    </recommendedName>
</protein>
<dbReference type="GO" id="GO:0009295">
    <property type="term" value="C:nucleoid"/>
    <property type="evidence" value="ECO:0007669"/>
    <property type="project" value="TreeGrafter"/>
</dbReference>
<dbReference type="GO" id="GO:0006260">
    <property type="term" value="P:DNA replication"/>
    <property type="evidence" value="ECO:0007669"/>
    <property type="project" value="InterPro"/>
</dbReference>
<name>A0A934K723_9BACT</name>